<name>A0A9W4TBI3_9GLOM</name>
<protein>
    <submittedName>
        <fullName evidence="1">5844_t:CDS:1</fullName>
    </submittedName>
</protein>
<dbReference type="AlphaFoldDB" id="A0A9W4TBI3"/>
<reference evidence="1" key="1">
    <citation type="submission" date="2022-08" db="EMBL/GenBank/DDBJ databases">
        <authorList>
            <person name="Kallberg Y."/>
            <person name="Tangrot J."/>
            <person name="Rosling A."/>
        </authorList>
    </citation>
    <scope>NUCLEOTIDE SEQUENCE</scope>
    <source>
        <strain evidence="1">Wild A</strain>
    </source>
</reference>
<proteinExistence type="predicted"/>
<dbReference type="EMBL" id="CAMKVN010026091">
    <property type="protein sequence ID" value="CAI2200984.1"/>
    <property type="molecule type" value="Genomic_DNA"/>
</dbReference>
<evidence type="ECO:0000313" key="2">
    <source>
        <dbReference type="Proteomes" id="UP001153678"/>
    </source>
</evidence>
<evidence type="ECO:0000313" key="1">
    <source>
        <dbReference type="EMBL" id="CAI2200984.1"/>
    </source>
</evidence>
<comment type="caution">
    <text evidence="1">The sequence shown here is derived from an EMBL/GenBank/DDBJ whole genome shotgun (WGS) entry which is preliminary data.</text>
</comment>
<sequence length="48" mass="5321">KEAIDQLVSLNPNIHIENFEETLTPPDLIGAVINHLTRNNVASRQTLA</sequence>
<feature type="non-terminal residue" evidence="1">
    <location>
        <position position="1"/>
    </location>
</feature>
<dbReference type="Proteomes" id="UP001153678">
    <property type="component" value="Unassembled WGS sequence"/>
</dbReference>
<organism evidence="1 2">
    <name type="scientific">Funneliformis geosporum</name>
    <dbReference type="NCBI Taxonomy" id="1117311"/>
    <lineage>
        <taxon>Eukaryota</taxon>
        <taxon>Fungi</taxon>
        <taxon>Fungi incertae sedis</taxon>
        <taxon>Mucoromycota</taxon>
        <taxon>Glomeromycotina</taxon>
        <taxon>Glomeromycetes</taxon>
        <taxon>Glomerales</taxon>
        <taxon>Glomeraceae</taxon>
        <taxon>Funneliformis</taxon>
    </lineage>
</organism>
<gene>
    <name evidence="1" type="ORF">FWILDA_LOCUS19840</name>
</gene>
<keyword evidence="2" id="KW-1185">Reference proteome</keyword>
<accession>A0A9W4TBI3</accession>
<dbReference type="OrthoDB" id="550575at2759"/>